<protein>
    <submittedName>
        <fullName evidence="2">Uncharacterized protein</fullName>
    </submittedName>
</protein>
<gene>
    <name evidence="2" type="ORF">HNR70_001201</name>
</gene>
<evidence type="ECO:0000256" key="1">
    <source>
        <dbReference type="SAM" id="MobiDB-lite"/>
    </source>
</evidence>
<evidence type="ECO:0000313" key="2">
    <source>
        <dbReference type="EMBL" id="MBB5831388.1"/>
    </source>
</evidence>
<feature type="compositionally biased region" description="Low complexity" evidence="1">
    <location>
        <begin position="249"/>
        <end position="259"/>
    </location>
</feature>
<proteinExistence type="predicted"/>
<organism evidence="2 3">
    <name type="scientific">Brachybacterium aquaticum</name>
    <dbReference type="NCBI Taxonomy" id="1432564"/>
    <lineage>
        <taxon>Bacteria</taxon>
        <taxon>Bacillati</taxon>
        <taxon>Actinomycetota</taxon>
        <taxon>Actinomycetes</taxon>
        <taxon>Micrococcales</taxon>
        <taxon>Dermabacteraceae</taxon>
        <taxon>Brachybacterium</taxon>
    </lineage>
</organism>
<name>A0A841AE73_9MICO</name>
<feature type="region of interest" description="Disordered" evidence="1">
    <location>
        <begin position="332"/>
        <end position="368"/>
    </location>
</feature>
<dbReference type="AlphaFoldDB" id="A0A841AE73"/>
<feature type="region of interest" description="Disordered" evidence="1">
    <location>
        <begin position="168"/>
        <end position="202"/>
    </location>
</feature>
<accession>A0A841AE73</accession>
<keyword evidence="3" id="KW-1185">Reference proteome</keyword>
<sequence>MDAGTGAGRDEESTPGREDALRVRWRGPEGHEAVTAELQLLAALEVAGISAAPDVLGIEEDGYVRETAAPLVRRGGRRAAQAAAPATGERLALARARDDLDALVDALHQRGWVLGAPRGRGLGVRADGSVLVLDLSGLRREESLVARSADRHWVDSVLRDEERTLRRRVHLAGETPGETPEEDAASARSATVVAAGQRPAPSAQEKDLFALALAGPSADGAGPASDAADGEPGTPLPVPRLRRRRSGHESPSAPPAEDAASPRRRHHYSWDERATGRGRSGARRLVQGRVTTAVTAARTALGSPRPRRTVLLGGAAVLMLCVLGAAGVHLAGGEGSRPAAGAPALSDPATAQSSGRDADPAPDPAPAIEDPWALATELAGARHAYVTGAGDRAVALPGSAADAEDEEVREAYRDLEVTGGGPVVHEAELLAPPDAAGDAVVRAVTSTEEHEILLSGSTRDVVEQVPAGEPVTVDLSLHWDGHEWRIAAVERVA</sequence>
<feature type="compositionally biased region" description="Low complexity" evidence="1">
    <location>
        <begin position="186"/>
        <end position="195"/>
    </location>
</feature>
<dbReference type="EMBL" id="JACHLZ010000001">
    <property type="protein sequence ID" value="MBB5831388.1"/>
    <property type="molecule type" value="Genomic_DNA"/>
</dbReference>
<evidence type="ECO:0000313" key="3">
    <source>
        <dbReference type="Proteomes" id="UP000588158"/>
    </source>
</evidence>
<feature type="region of interest" description="Disordered" evidence="1">
    <location>
        <begin position="1"/>
        <end position="23"/>
    </location>
</feature>
<feature type="compositionally biased region" description="Low complexity" evidence="1">
    <location>
        <begin position="215"/>
        <end position="227"/>
    </location>
</feature>
<dbReference type="Proteomes" id="UP000588158">
    <property type="component" value="Unassembled WGS sequence"/>
</dbReference>
<dbReference type="RefSeq" id="WP_184324866.1">
    <property type="nucleotide sequence ID" value="NZ_JACHLZ010000001.1"/>
</dbReference>
<feature type="compositionally biased region" description="Basic and acidic residues" evidence="1">
    <location>
        <begin position="8"/>
        <end position="23"/>
    </location>
</feature>
<feature type="region of interest" description="Disordered" evidence="1">
    <location>
        <begin position="215"/>
        <end position="290"/>
    </location>
</feature>
<reference evidence="2 3" key="1">
    <citation type="submission" date="2020-08" db="EMBL/GenBank/DDBJ databases">
        <title>Sequencing the genomes of 1000 actinobacteria strains.</title>
        <authorList>
            <person name="Klenk H.-P."/>
        </authorList>
    </citation>
    <scope>NUCLEOTIDE SEQUENCE [LARGE SCALE GENOMIC DNA]</scope>
    <source>
        <strain evidence="2 3">DSM 28796</strain>
    </source>
</reference>
<comment type="caution">
    <text evidence="2">The sequence shown here is derived from an EMBL/GenBank/DDBJ whole genome shotgun (WGS) entry which is preliminary data.</text>
</comment>